<evidence type="ECO:0000313" key="3">
    <source>
        <dbReference type="Proteomes" id="UP000887159"/>
    </source>
</evidence>
<protein>
    <submittedName>
        <fullName evidence="2">Transposable element Tc1 transposase</fullName>
    </submittedName>
</protein>
<accession>A0A8X6V178</accession>
<reference evidence="2" key="1">
    <citation type="submission" date="2020-08" db="EMBL/GenBank/DDBJ databases">
        <title>Multicomponent nature underlies the extraordinary mechanical properties of spider dragline silk.</title>
        <authorList>
            <person name="Kono N."/>
            <person name="Nakamura H."/>
            <person name="Mori M."/>
            <person name="Yoshida Y."/>
            <person name="Ohtoshi R."/>
            <person name="Malay A.D."/>
            <person name="Moran D.A.P."/>
            <person name="Tomita M."/>
            <person name="Numata K."/>
            <person name="Arakawa K."/>
        </authorList>
    </citation>
    <scope>NUCLEOTIDE SEQUENCE</scope>
</reference>
<dbReference type="EMBL" id="BMAU01021221">
    <property type="protein sequence ID" value="GFY00742.1"/>
    <property type="molecule type" value="Genomic_DNA"/>
</dbReference>
<organism evidence="2 3">
    <name type="scientific">Trichonephila clavipes</name>
    <name type="common">Golden silk orbweaver</name>
    <name type="synonym">Nephila clavipes</name>
    <dbReference type="NCBI Taxonomy" id="2585209"/>
    <lineage>
        <taxon>Eukaryota</taxon>
        <taxon>Metazoa</taxon>
        <taxon>Ecdysozoa</taxon>
        <taxon>Arthropoda</taxon>
        <taxon>Chelicerata</taxon>
        <taxon>Arachnida</taxon>
        <taxon>Araneae</taxon>
        <taxon>Araneomorphae</taxon>
        <taxon>Entelegynae</taxon>
        <taxon>Araneoidea</taxon>
        <taxon>Nephilidae</taxon>
        <taxon>Trichonephila</taxon>
    </lineage>
</organism>
<dbReference type="Proteomes" id="UP000887159">
    <property type="component" value="Unassembled WGS sequence"/>
</dbReference>
<proteinExistence type="predicted"/>
<sequence>MHWAIVKFGEGAIMVWGYFSWYGLGLLIPIHVKLNADSCTFLDNNVFPTLRQFYGLDHCYFQDDNTTCHVAKAIIDWYDDNEDRRFRLQQYQIKATWMNDLCYQMNQTSVCPIIDVYECGVDVVTDHPHLRNVSLFNNTSLWMEVPLQQISIVQGTMVD</sequence>
<keyword evidence="1" id="KW-1133">Transmembrane helix</keyword>
<comment type="caution">
    <text evidence="2">The sequence shown here is derived from an EMBL/GenBank/DDBJ whole genome shotgun (WGS) entry which is preliminary data.</text>
</comment>
<dbReference type="AlphaFoldDB" id="A0A8X6V178"/>
<keyword evidence="3" id="KW-1185">Reference proteome</keyword>
<keyword evidence="1" id="KW-0812">Transmembrane</keyword>
<gene>
    <name evidence="2" type="primary">X975_22545</name>
    <name evidence="2" type="ORF">TNCV_2141341</name>
</gene>
<name>A0A8X6V178_TRICX</name>
<feature type="transmembrane region" description="Helical" evidence="1">
    <location>
        <begin position="12"/>
        <end position="32"/>
    </location>
</feature>
<dbReference type="GO" id="GO:0003676">
    <property type="term" value="F:nucleic acid binding"/>
    <property type="evidence" value="ECO:0007669"/>
    <property type="project" value="InterPro"/>
</dbReference>
<evidence type="ECO:0000313" key="2">
    <source>
        <dbReference type="EMBL" id="GFY00742.1"/>
    </source>
</evidence>
<evidence type="ECO:0000256" key="1">
    <source>
        <dbReference type="SAM" id="Phobius"/>
    </source>
</evidence>
<keyword evidence="1" id="KW-0472">Membrane</keyword>
<dbReference type="InterPro" id="IPR036397">
    <property type="entry name" value="RNaseH_sf"/>
</dbReference>
<dbReference type="Gene3D" id="3.30.420.10">
    <property type="entry name" value="Ribonuclease H-like superfamily/Ribonuclease H"/>
    <property type="match status" value="1"/>
</dbReference>